<feature type="domain" description="DAGKc" evidence="11">
    <location>
        <begin position="45"/>
        <end position="198"/>
    </location>
</feature>
<comment type="subunit">
    <text evidence="2">Monomer.</text>
</comment>
<dbReference type="PROSITE" id="PS50146">
    <property type="entry name" value="DAGK"/>
    <property type="match status" value="1"/>
</dbReference>
<keyword evidence="9" id="KW-0175">Coiled coil</keyword>
<name>A0AA38W6I6_9ASTR</name>
<evidence type="ECO:0000259" key="11">
    <source>
        <dbReference type="PROSITE" id="PS50146"/>
    </source>
</evidence>
<evidence type="ECO:0000256" key="4">
    <source>
        <dbReference type="ARBA" id="ARBA00022741"/>
    </source>
</evidence>
<keyword evidence="4 8" id="KW-0547">Nucleotide-binding</keyword>
<dbReference type="GO" id="GO:0016020">
    <property type="term" value="C:membrane"/>
    <property type="evidence" value="ECO:0007669"/>
    <property type="project" value="TreeGrafter"/>
</dbReference>
<feature type="region of interest" description="Disordered" evidence="10">
    <location>
        <begin position="341"/>
        <end position="443"/>
    </location>
</feature>
<dbReference type="GO" id="GO:0007200">
    <property type="term" value="P:phospholipase C-activating G protein-coupled receptor signaling pathway"/>
    <property type="evidence" value="ECO:0007669"/>
    <property type="project" value="InterPro"/>
</dbReference>
<evidence type="ECO:0000256" key="8">
    <source>
        <dbReference type="RuleBase" id="RU361128"/>
    </source>
</evidence>
<dbReference type="SMART" id="SM00046">
    <property type="entry name" value="DAGKc"/>
    <property type="match status" value="1"/>
</dbReference>
<feature type="compositionally biased region" description="Polar residues" evidence="10">
    <location>
        <begin position="419"/>
        <end position="443"/>
    </location>
</feature>
<evidence type="ECO:0000256" key="9">
    <source>
        <dbReference type="SAM" id="Coils"/>
    </source>
</evidence>
<evidence type="ECO:0000313" key="13">
    <source>
        <dbReference type="Proteomes" id="UP001172457"/>
    </source>
</evidence>
<dbReference type="Proteomes" id="UP001172457">
    <property type="component" value="Chromosome 4"/>
</dbReference>
<evidence type="ECO:0000256" key="7">
    <source>
        <dbReference type="ARBA" id="ARBA00023016"/>
    </source>
</evidence>
<feature type="compositionally biased region" description="Basic and acidic residues" evidence="10">
    <location>
        <begin position="361"/>
        <end position="374"/>
    </location>
</feature>
<dbReference type="InterPro" id="IPR037607">
    <property type="entry name" value="DGK"/>
</dbReference>
<reference evidence="12" key="1">
    <citation type="submission" date="2023-03" db="EMBL/GenBank/DDBJ databases">
        <title>Chromosome-scale reference genome and RAD-based genetic map of yellow starthistle (Centaurea solstitialis) reveal putative structural variation and QTLs associated with invader traits.</title>
        <authorList>
            <person name="Reatini B."/>
            <person name="Cang F.A."/>
            <person name="Jiang Q."/>
            <person name="Mckibben M.T.W."/>
            <person name="Barker M.S."/>
            <person name="Rieseberg L.H."/>
            <person name="Dlugosch K.M."/>
        </authorList>
    </citation>
    <scope>NUCLEOTIDE SEQUENCE</scope>
    <source>
        <strain evidence="12">CAN-66</strain>
        <tissue evidence="12">Leaf</tissue>
    </source>
</reference>
<keyword evidence="5 8" id="KW-0418">Kinase</keyword>
<dbReference type="PANTHER" id="PTHR11255:SF98">
    <property type="entry name" value="DIACYLGLYCEROL KINASE 5"/>
    <property type="match status" value="1"/>
</dbReference>
<feature type="compositionally biased region" description="Polar residues" evidence="10">
    <location>
        <begin position="1180"/>
        <end position="1195"/>
    </location>
</feature>
<sequence>MDVTYLQLDPSMDNSKSPSDNFLLDFHIPEYILVPGGKVEALSHAPAYPTIVFINPKSGGQLGGELIVTYRSTLSQNQVFNLEEEAPDDVLRRLYQTIEKLEVNGDQLAPLIQARLRIIVAGGDGTAAWLLGVVSDLQLSPAPPIATMSLGTGNNVPFAFGWGKRNPDTDKETVMQFLEQVKKAKEMEVDSWHIFLRTKSATEEGSCDPVPPLELPHSLHAFRRVSNTNEENTSGYDTYRGGFWNYFSMGMDAQISYAFHCERKLHPEKFTSQLANQIQPVYTKLVSEQSILEMKEISRSMSDGINVILRELRKVQSEMSSMTNNLRLLKEDLRIMKNEEMEDIEGDQSYGDDDEDDEQLERETRGDRSIDHQPDGYSISNPDSIPDPVPISDPCPYSGSITNPDPFSCPIPNLDPYPNSYSASKSETTLNSSSNQNPGLNLNSNLKTQLVLREKLMSSEALILNSKSQLNPDVYLNPNPNSDSKFNPISDPNFVFGKVMDMEIIGEKIGINNRTPIAPFYGDGNEGMESISYGFSLHPNPDIDPDPPDVYLKPFHNSWPMTRSILFGAGKAMNEPAMEEVHSDGEGDDERKVEKEMKAKVAIDFEWNFLLNFQGEVRKYDEKSVVIVVEVVQILYSFYDNNDENADRKAFGREEDVVGSKLLFLAIPQQESSREIFIIKPACDQIHMAMIQVRMESIVGLCKTMIMNEDQQVSFKLGEGDSGIQVETVQGGQVSLKSIVGLTISQRIKLRGVEELMLSDSGIQVAEVENPCHNCLEKIHQVEAALNVIVETENSFWFWVIGECEGKSNIEWLMKAITISLYISSGIKVEKDWKLIDSTKWALEIEERKELMRWKTLNSWNHKIAAAVLCELNSLSSMAIGGWQSTTLAKSWRVFGAIERKRQVSCRWRKWVTKGGWLEDAHQEPSPPPQPPPRLEVFDLKKVHMQGLVVLKDGLQHLYFILLQSEIMNIFFQIKYLLFFYKCYLDWMLIDSQYRNIAQLAKIKIMKRNGRWEDLQISPRYDLFTSFCVYYAGMRSIICLNLPSFAGGLNPWGAPNRKKSRDVGTTLQSLSTCTYTHDSISRDLRPPYVDDGLLEIVGFRNAWHGLALLAPNGHGTRLAQTNRIRIEFHKGEADCTYMRIDGEPWKQPLPVDENDTVMVEISHHERVTMLATENCVSKSVNDPCTPTTPRTPINQDSEEIDNSDDTDSNCDEDFPTEEERRKFGACESFRLTEDLDIDHLTKFGECESFRLPENLDVIQHLNTVGPGESFRFLENLDIAHIS</sequence>
<keyword evidence="13" id="KW-1185">Reference proteome</keyword>
<dbReference type="Pfam" id="PF00781">
    <property type="entry name" value="DAGK_cat"/>
    <property type="match status" value="1"/>
</dbReference>
<evidence type="ECO:0000256" key="5">
    <source>
        <dbReference type="ARBA" id="ARBA00022777"/>
    </source>
</evidence>
<keyword evidence="3 8" id="KW-0808">Transferase</keyword>
<evidence type="ECO:0000256" key="10">
    <source>
        <dbReference type="SAM" id="MobiDB-lite"/>
    </source>
</evidence>
<dbReference type="InterPro" id="IPR000756">
    <property type="entry name" value="Diacylglycerol_kin_accessory"/>
</dbReference>
<evidence type="ECO:0000256" key="2">
    <source>
        <dbReference type="ARBA" id="ARBA00011245"/>
    </source>
</evidence>
<dbReference type="EC" id="2.7.1.107" evidence="8"/>
<dbReference type="EMBL" id="JARYMX010000004">
    <property type="protein sequence ID" value="KAJ9550492.1"/>
    <property type="molecule type" value="Genomic_DNA"/>
</dbReference>
<feature type="coiled-coil region" evidence="9">
    <location>
        <begin position="305"/>
        <end position="339"/>
    </location>
</feature>
<accession>A0AA38W6I6</accession>
<evidence type="ECO:0000313" key="12">
    <source>
        <dbReference type="EMBL" id="KAJ9550492.1"/>
    </source>
</evidence>
<dbReference type="SMART" id="SM00045">
    <property type="entry name" value="DAGKa"/>
    <property type="match status" value="1"/>
</dbReference>
<protein>
    <recommendedName>
        <fullName evidence="8">Diacylglycerol kinase</fullName>
        <shortName evidence="8">DAG kinase</shortName>
        <ecNumber evidence="8">2.7.1.107</ecNumber>
    </recommendedName>
</protein>
<keyword evidence="7" id="KW-0346">Stress response</keyword>
<comment type="caution">
    <text evidence="12">The sequence shown here is derived from an EMBL/GenBank/DDBJ whole genome shotgun (WGS) entry which is preliminary data.</text>
</comment>
<comment type="similarity">
    <text evidence="1 8">Belongs to the eukaryotic diacylglycerol kinase family.</text>
</comment>
<keyword evidence="6 8" id="KW-0067">ATP-binding</keyword>
<dbReference type="FunFam" id="3.40.50.10330:FF:000016">
    <property type="entry name" value="Diacylglycerol kinase"/>
    <property type="match status" value="1"/>
</dbReference>
<organism evidence="12 13">
    <name type="scientific">Centaurea solstitialis</name>
    <name type="common">yellow star-thistle</name>
    <dbReference type="NCBI Taxonomy" id="347529"/>
    <lineage>
        <taxon>Eukaryota</taxon>
        <taxon>Viridiplantae</taxon>
        <taxon>Streptophyta</taxon>
        <taxon>Embryophyta</taxon>
        <taxon>Tracheophyta</taxon>
        <taxon>Spermatophyta</taxon>
        <taxon>Magnoliopsida</taxon>
        <taxon>eudicotyledons</taxon>
        <taxon>Gunneridae</taxon>
        <taxon>Pentapetalae</taxon>
        <taxon>asterids</taxon>
        <taxon>campanulids</taxon>
        <taxon>Asterales</taxon>
        <taxon>Asteraceae</taxon>
        <taxon>Carduoideae</taxon>
        <taxon>Cardueae</taxon>
        <taxon>Centaureinae</taxon>
        <taxon>Centaurea</taxon>
    </lineage>
</organism>
<dbReference type="GO" id="GO:0004143">
    <property type="term" value="F:ATP-dependent diacylglycerol kinase activity"/>
    <property type="evidence" value="ECO:0007669"/>
    <property type="project" value="UniProtKB-EC"/>
</dbReference>
<proteinExistence type="inferred from homology"/>
<comment type="catalytic activity">
    <reaction evidence="8">
        <text>a 1,2-diacyl-sn-glycerol + ATP = a 1,2-diacyl-sn-glycero-3-phosphate + ADP + H(+)</text>
        <dbReference type="Rhea" id="RHEA:10272"/>
        <dbReference type="ChEBI" id="CHEBI:15378"/>
        <dbReference type="ChEBI" id="CHEBI:17815"/>
        <dbReference type="ChEBI" id="CHEBI:30616"/>
        <dbReference type="ChEBI" id="CHEBI:58608"/>
        <dbReference type="ChEBI" id="CHEBI:456216"/>
        <dbReference type="EC" id="2.7.1.107"/>
    </reaction>
</comment>
<gene>
    <name evidence="12" type="ORF">OSB04_014537</name>
</gene>
<evidence type="ECO:0000256" key="1">
    <source>
        <dbReference type="ARBA" id="ARBA00009280"/>
    </source>
</evidence>
<dbReference type="Gene3D" id="3.40.50.10330">
    <property type="entry name" value="Probable inorganic polyphosphate/atp-NAD kinase, domain 1"/>
    <property type="match status" value="1"/>
</dbReference>
<dbReference type="InterPro" id="IPR016064">
    <property type="entry name" value="NAD/diacylglycerol_kinase_sf"/>
</dbReference>
<dbReference type="PANTHER" id="PTHR11255">
    <property type="entry name" value="DIACYLGLYCEROL KINASE"/>
    <property type="match status" value="1"/>
</dbReference>
<dbReference type="SUPFAM" id="SSF111331">
    <property type="entry name" value="NAD kinase/diacylglycerol kinase-like"/>
    <property type="match status" value="2"/>
</dbReference>
<dbReference type="Pfam" id="PF00609">
    <property type="entry name" value="DAGK_acc"/>
    <property type="match status" value="2"/>
</dbReference>
<dbReference type="InterPro" id="IPR001206">
    <property type="entry name" value="Diacylglycerol_kinase_cat_dom"/>
</dbReference>
<dbReference type="GO" id="GO:0005524">
    <property type="term" value="F:ATP binding"/>
    <property type="evidence" value="ECO:0007669"/>
    <property type="project" value="UniProtKB-KW"/>
</dbReference>
<evidence type="ECO:0000256" key="3">
    <source>
        <dbReference type="ARBA" id="ARBA00022679"/>
    </source>
</evidence>
<feature type="region of interest" description="Disordered" evidence="10">
    <location>
        <begin position="1180"/>
        <end position="1216"/>
    </location>
</feature>
<evidence type="ECO:0000256" key="6">
    <source>
        <dbReference type="ARBA" id="ARBA00022840"/>
    </source>
</evidence>
<dbReference type="InterPro" id="IPR017438">
    <property type="entry name" value="ATP-NAD_kinase_N"/>
</dbReference>
<feature type="compositionally biased region" description="Acidic residues" evidence="10">
    <location>
        <begin position="1196"/>
        <end position="1216"/>
    </location>
</feature>
<feature type="compositionally biased region" description="Acidic residues" evidence="10">
    <location>
        <begin position="341"/>
        <end position="360"/>
    </location>
</feature>